<accession>A0AAJ7RWX8</accession>
<dbReference type="AlphaFoldDB" id="A0AAJ7RWX8"/>
<keyword evidence="2" id="KW-1185">Reference proteome</keyword>
<dbReference type="RefSeq" id="XP_026667273.1">
    <property type="nucleotide sequence ID" value="XM_026811472.1"/>
</dbReference>
<evidence type="ECO:0000256" key="1">
    <source>
        <dbReference type="SAM" id="MobiDB-lite"/>
    </source>
</evidence>
<protein>
    <submittedName>
        <fullName evidence="3">Uncharacterized protein LOC113464001</fullName>
    </submittedName>
</protein>
<sequence length="208" mass="22971">MEQYKCGGNAQEEASTSRQSVDAKKVEGYTKNFKDDNCLDGQKCSGYGQCSPVNTDEKEEKDSFLQSQGNLAQVESKTEPSDVGRSLPDKNSRSIVLSKSLTMLPQKISYGSKNTAMGASDEKIDKSVSVRASSKRRLILVSPFKKESEAKLTRSTDLEEFYCIAQANKNIFGYYNNSKVGQIGGGDENITIIRSPKTEVWLSGFWTT</sequence>
<feature type="compositionally biased region" description="Polar residues" evidence="1">
    <location>
        <begin position="64"/>
        <end position="75"/>
    </location>
</feature>
<proteinExistence type="predicted"/>
<feature type="region of interest" description="Disordered" evidence="1">
    <location>
        <begin position="49"/>
        <end position="90"/>
    </location>
</feature>
<evidence type="ECO:0000313" key="3">
    <source>
        <dbReference type="RefSeq" id="XP_026667273.1"/>
    </source>
</evidence>
<organism evidence="2 3">
    <name type="scientific">Ceratina calcarata</name>
    <dbReference type="NCBI Taxonomy" id="156304"/>
    <lineage>
        <taxon>Eukaryota</taxon>
        <taxon>Metazoa</taxon>
        <taxon>Ecdysozoa</taxon>
        <taxon>Arthropoda</taxon>
        <taxon>Hexapoda</taxon>
        <taxon>Insecta</taxon>
        <taxon>Pterygota</taxon>
        <taxon>Neoptera</taxon>
        <taxon>Endopterygota</taxon>
        <taxon>Hymenoptera</taxon>
        <taxon>Apocrita</taxon>
        <taxon>Aculeata</taxon>
        <taxon>Apoidea</taxon>
        <taxon>Anthophila</taxon>
        <taxon>Apidae</taxon>
        <taxon>Ceratina</taxon>
        <taxon>Zadontomerus</taxon>
    </lineage>
</organism>
<dbReference type="GeneID" id="113464001"/>
<reference evidence="3" key="1">
    <citation type="submission" date="2025-08" db="UniProtKB">
        <authorList>
            <consortium name="RefSeq"/>
        </authorList>
    </citation>
    <scope>IDENTIFICATION</scope>
    <source>
        <tissue evidence="3">Whole body</tissue>
    </source>
</reference>
<dbReference type="Proteomes" id="UP000694925">
    <property type="component" value="Unplaced"/>
</dbReference>
<feature type="region of interest" description="Disordered" evidence="1">
    <location>
        <begin position="1"/>
        <end position="24"/>
    </location>
</feature>
<feature type="compositionally biased region" description="Basic and acidic residues" evidence="1">
    <location>
        <begin position="76"/>
        <end position="90"/>
    </location>
</feature>
<gene>
    <name evidence="3" type="primary">LOC113464001</name>
</gene>
<name>A0AAJ7RWX8_9HYME</name>
<evidence type="ECO:0000313" key="2">
    <source>
        <dbReference type="Proteomes" id="UP000694925"/>
    </source>
</evidence>
<dbReference type="KEGG" id="ccal:113464001"/>